<dbReference type="EMBL" id="BGZK01000627">
    <property type="protein sequence ID" value="GBP53525.1"/>
    <property type="molecule type" value="Genomic_DNA"/>
</dbReference>
<gene>
    <name evidence="1" type="ORF">EVAR_45398_1</name>
</gene>
<sequence length="170" mass="19242">MSRKGTLSVKPLSHPSADSVSAIDYGAARLGRGVRRGVRRGGRPGVDGTPDLVPETLVPRSLPSQIDFQGLMMDLPSFQLRYQTLKANYGQSAFQDNSNNREHCSDTLFYYRVLVPTFLCIIRPCKSFMVKVHLKTISVRPNTAMIRFFYCGIPLFTFWLHHQTLKANYD</sequence>
<evidence type="ECO:0000313" key="2">
    <source>
        <dbReference type="Proteomes" id="UP000299102"/>
    </source>
</evidence>
<dbReference type="AlphaFoldDB" id="A0A4C1WTT3"/>
<evidence type="ECO:0000313" key="1">
    <source>
        <dbReference type="EMBL" id="GBP53525.1"/>
    </source>
</evidence>
<name>A0A4C1WTT3_EUMVA</name>
<accession>A0A4C1WTT3</accession>
<comment type="caution">
    <text evidence="1">The sequence shown here is derived from an EMBL/GenBank/DDBJ whole genome shotgun (WGS) entry which is preliminary data.</text>
</comment>
<keyword evidence="2" id="KW-1185">Reference proteome</keyword>
<organism evidence="1 2">
    <name type="scientific">Eumeta variegata</name>
    <name type="common">Bagworm moth</name>
    <name type="synonym">Eumeta japonica</name>
    <dbReference type="NCBI Taxonomy" id="151549"/>
    <lineage>
        <taxon>Eukaryota</taxon>
        <taxon>Metazoa</taxon>
        <taxon>Ecdysozoa</taxon>
        <taxon>Arthropoda</taxon>
        <taxon>Hexapoda</taxon>
        <taxon>Insecta</taxon>
        <taxon>Pterygota</taxon>
        <taxon>Neoptera</taxon>
        <taxon>Endopterygota</taxon>
        <taxon>Lepidoptera</taxon>
        <taxon>Glossata</taxon>
        <taxon>Ditrysia</taxon>
        <taxon>Tineoidea</taxon>
        <taxon>Psychidae</taxon>
        <taxon>Oiketicinae</taxon>
        <taxon>Eumeta</taxon>
    </lineage>
</organism>
<protein>
    <submittedName>
        <fullName evidence="1">Uncharacterized protein</fullName>
    </submittedName>
</protein>
<proteinExistence type="predicted"/>
<reference evidence="1 2" key="1">
    <citation type="journal article" date="2019" name="Commun. Biol.">
        <title>The bagworm genome reveals a unique fibroin gene that provides high tensile strength.</title>
        <authorList>
            <person name="Kono N."/>
            <person name="Nakamura H."/>
            <person name="Ohtoshi R."/>
            <person name="Tomita M."/>
            <person name="Numata K."/>
            <person name="Arakawa K."/>
        </authorList>
    </citation>
    <scope>NUCLEOTIDE SEQUENCE [LARGE SCALE GENOMIC DNA]</scope>
</reference>
<dbReference type="Proteomes" id="UP000299102">
    <property type="component" value="Unassembled WGS sequence"/>
</dbReference>